<protein>
    <recommendedName>
        <fullName evidence="5">VCBS repeat-containing protein</fullName>
    </recommendedName>
</protein>
<dbReference type="AlphaFoldDB" id="A0A8J3HRZ8"/>
<reference evidence="3" key="1">
    <citation type="submission" date="2020-10" db="EMBL/GenBank/DDBJ databases">
        <title>Taxonomic study of unclassified bacteria belonging to the class Ktedonobacteria.</title>
        <authorList>
            <person name="Yabe S."/>
            <person name="Wang C.M."/>
            <person name="Zheng Y."/>
            <person name="Sakai Y."/>
            <person name="Cavaletti L."/>
            <person name="Monciardini P."/>
            <person name="Donadio S."/>
        </authorList>
    </citation>
    <scope>NUCLEOTIDE SEQUENCE</scope>
    <source>
        <strain evidence="3">SOSP1-1</strain>
    </source>
</reference>
<dbReference type="RefSeq" id="WP_220192057.1">
    <property type="nucleotide sequence ID" value="NZ_BNJF01000001.1"/>
</dbReference>
<feature type="region of interest" description="Disordered" evidence="1">
    <location>
        <begin position="1"/>
        <end position="105"/>
    </location>
</feature>
<evidence type="ECO:0000313" key="3">
    <source>
        <dbReference type="EMBL" id="GHO42524.1"/>
    </source>
</evidence>
<keyword evidence="2" id="KW-1133">Transmembrane helix</keyword>
<evidence type="ECO:0000313" key="4">
    <source>
        <dbReference type="Proteomes" id="UP000612362"/>
    </source>
</evidence>
<feature type="compositionally biased region" description="Low complexity" evidence="1">
    <location>
        <begin position="85"/>
        <end position="97"/>
    </location>
</feature>
<accession>A0A8J3HRZ8</accession>
<evidence type="ECO:0000256" key="2">
    <source>
        <dbReference type="SAM" id="Phobius"/>
    </source>
</evidence>
<dbReference type="Proteomes" id="UP000612362">
    <property type="component" value="Unassembled WGS sequence"/>
</dbReference>
<proteinExistence type="predicted"/>
<evidence type="ECO:0008006" key="5">
    <source>
        <dbReference type="Google" id="ProtNLM"/>
    </source>
</evidence>
<gene>
    <name evidence="3" type="ORF">KSX_06870</name>
</gene>
<keyword evidence="2" id="KW-0812">Transmembrane</keyword>
<evidence type="ECO:0000256" key="1">
    <source>
        <dbReference type="SAM" id="MobiDB-lite"/>
    </source>
</evidence>
<keyword evidence="2" id="KW-0472">Membrane</keyword>
<feature type="transmembrane region" description="Helical" evidence="2">
    <location>
        <begin position="114"/>
        <end position="138"/>
    </location>
</feature>
<dbReference type="EMBL" id="BNJF01000001">
    <property type="protein sequence ID" value="GHO42524.1"/>
    <property type="molecule type" value="Genomic_DNA"/>
</dbReference>
<organism evidence="3 4">
    <name type="scientific">Ktedonospora formicarum</name>
    <dbReference type="NCBI Taxonomy" id="2778364"/>
    <lineage>
        <taxon>Bacteria</taxon>
        <taxon>Bacillati</taxon>
        <taxon>Chloroflexota</taxon>
        <taxon>Ktedonobacteria</taxon>
        <taxon>Ktedonobacterales</taxon>
        <taxon>Ktedonobacteraceae</taxon>
        <taxon>Ktedonospora</taxon>
    </lineage>
</organism>
<comment type="caution">
    <text evidence="3">The sequence shown here is derived from an EMBL/GenBank/DDBJ whole genome shotgun (WGS) entry which is preliminary data.</text>
</comment>
<sequence length="264" mass="29825">MPVLSREDELDITPRSIVRHRPIKEPATDGKRKKSPPQKQSPTTMPQRASRALSMPVTEAMVAEGSSDVKAAPVEVQETEKKNKPSTSLKSKPSSPKRAFRFSRPERKEPASPLLFLGLGMLVMLVLWIVLSAVLGWWNTMMDDWRYGRPRTFQIDAQVGHNEQTGHPSHFLAINLDKQIQIIELQGGDPARARIYVGPQLYGEHDDLVPITLSFVDLNSDKKPDMIIHFQQTRVAFVNDSSGFRPVQASEQRQIDIMLRKLDV</sequence>
<name>A0A8J3HRZ8_9CHLR</name>
<keyword evidence="4" id="KW-1185">Reference proteome</keyword>